<dbReference type="eggNOG" id="ENOG502QVIV">
    <property type="taxonomic scope" value="Eukaryota"/>
</dbReference>
<dbReference type="CDD" id="cd00637">
    <property type="entry name" value="7tm_classA_rhodopsin-like"/>
    <property type="match status" value="1"/>
</dbReference>
<feature type="transmembrane region" description="Helical" evidence="5">
    <location>
        <begin position="93"/>
        <end position="114"/>
    </location>
</feature>
<dbReference type="InParanoid" id="G0PCG2"/>
<dbReference type="EMBL" id="GL380241">
    <property type="protein sequence ID" value="EGT51109.1"/>
    <property type="molecule type" value="Genomic_DNA"/>
</dbReference>
<keyword evidence="8" id="KW-1185">Reference proteome</keyword>
<evidence type="ECO:0000256" key="4">
    <source>
        <dbReference type="ARBA" id="ARBA00023136"/>
    </source>
</evidence>
<dbReference type="Proteomes" id="UP000008068">
    <property type="component" value="Unassembled WGS sequence"/>
</dbReference>
<reference evidence="8" key="1">
    <citation type="submission" date="2011-07" db="EMBL/GenBank/DDBJ databases">
        <authorList>
            <consortium name="Caenorhabditis brenneri Sequencing and Analysis Consortium"/>
            <person name="Wilson R.K."/>
        </authorList>
    </citation>
    <scope>NUCLEOTIDE SEQUENCE [LARGE SCALE GENOMIC DNA]</scope>
    <source>
        <strain evidence="8">PB2801</strain>
    </source>
</reference>
<dbReference type="Pfam" id="PF10323">
    <property type="entry name" value="7TM_GPCR_Srv"/>
    <property type="match status" value="1"/>
</dbReference>
<proteinExistence type="predicted"/>
<keyword evidence="3 5" id="KW-1133">Transmembrane helix</keyword>
<evidence type="ECO:0000313" key="7">
    <source>
        <dbReference type="EMBL" id="EGT51109.1"/>
    </source>
</evidence>
<accession>G0PCG2</accession>
<evidence type="ECO:0000256" key="3">
    <source>
        <dbReference type="ARBA" id="ARBA00022989"/>
    </source>
</evidence>
<feature type="transmembrane region" description="Helical" evidence="5">
    <location>
        <begin position="180"/>
        <end position="207"/>
    </location>
</feature>
<feature type="transmembrane region" description="Helical" evidence="5">
    <location>
        <begin position="235"/>
        <end position="258"/>
    </location>
</feature>
<feature type="transmembrane region" description="Helical" evidence="5">
    <location>
        <begin position="14"/>
        <end position="37"/>
    </location>
</feature>
<dbReference type="FunCoup" id="G0PCG2">
    <property type="interactions" value="7"/>
</dbReference>
<feature type="transmembrane region" description="Helical" evidence="5">
    <location>
        <begin position="135"/>
        <end position="155"/>
    </location>
</feature>
<name>G0PCG2_CAEBE</name>
<evidence type="ECO:0000256" key="5">
    <source>
        <dbReference type="SAM" id="Phobius"/>
    </source>
</evidence>
<feature type="non-terminal residue" evidence="7">
    <location>
        <position position="317"/>
    </location>
</feature>
<dbReference type="PANTHER" id="PTHR31748:SF0">
    <property type="entry name" value="G-PROTEIN COUPLED RECEPTORS FAMILY 1 PROFILE DOMAIN-CONTAINING PROTEIN-RELATED"/>
    <property type="match status" value="1"/>
</dbReference>
<dbReference type="OrthoDB" id="5798218at2759"/>
<dbReference type="PANTHER" id="PTHR31748">
    <property type="entry name" value="SERPENTINE RECEPTOR, CLASS V"/>
    <property type="match status" value="1"/>
</dbReference>
<organism evidence="8">
    <name type="scientific">Caenorhabditis brenneri</name>
    <name type="common">Nematode worm</name>
    <dbReference type="NCBI Taxonomy" id="135651"/>
    <lineage>
        <taxon>Eukaryota</taxon>
        <taxon>Metazoa</taxon>
        <taxon>Ecdysozoa</taxon>
        <taxon>Nematoda</taxon>
        <taxon>Chromadorea</taxon>
        <taxon>Rhabditida</taxon>
        <taxon>Rhabditina</taxon>
        <taxon>Rhabditomorpha</taxon>
        <taxon>Rhabditoidea</taxon>
        <taxon>Rhabditidae</taxon>
        <taxon>Peloderinae</taxon>
        <taxon>Caenorhabditis</taxon>
    </lineage>
</organism>
<protein>
    <recommendedName>
        <fullName evidence="6">G-protein coupled receptors family 1 profile domain-containing protein</fullName>
    </recommendedName>
</protein>
<feature type="transmembrane region" description="Helical" evidence="5">
    <location>
        <begin position="49"/>
        <end position="73"/>
    </location>
</feature>
<dbReference type="GO" id="GO:0016020">
    <property type="term" value="C:membrane"/>
    <property type="evidence" value="ECO:0007669"/>
    <property type="project" value="UniProtKB-SubCell"/>
</dbReference>
<dbReference type="InterPro" id="IPR017452">
    <property type="entry name" value="GPCR_Rhodpsn_7TM"/>
</dbReference>
<evidence type="ECO:0000313" key="8">
    <source>
        <dbReference type="Proteomes" id="UP000008068"/>
    </source>
</evidence>
<sequence>MASLSVLIVSSIEFFQFILVTVTVPLYLFLLFFMVKAQFRKVDELATPFFKLCISTAIIDLSTLFANYFGAMFPKLGYFTSFYMYLDSTYAHIYFYIAWSTGICQAMSVSVLATNRLSAMIFPGDYQKMWQSYRLWIAFCIQFIPGMLVGILTFFNKTQLVPNDKNGLIPQFLDKAMTSFFFMIGGGFLLTNCLYLIIAYCFLFYMLHKRNQEVNSFSINTSKSKESMRRRERRLFIMCSIIVSVQMTILLFFAVKVAKIFELSVDEFYLLYNLLSDLFASINPYLLWIFSDSLRKYVLLQMGLRYNSSVNNTAVMT</sequence>
<evidence type="ECO:0000259" key="6">
    <source>
        <dbReference type="PROSITE" id="PS50262"/>
    </source>
</evidence>
<evidence type="ECO:0000256" key="2">
    <source>
        <dbReference type="ARBA" id="ARBA00022692"/>
    </source>
</evidence>
<dbReference type="Gene3D" id="1.20.1070.10">
    <property type="entry name" value="Rhodopsin 7-helix transmembrane proteins"/>
    <property type="match status" value="1"/>
</dbReference>
<gene>
    <name evidence="7" type="ORF">CAEBREN_29839</name>
</gene>
<dbReference type="InterPro" id="IPR019426">
    <property type="entry name" value="7TM_GPCR_serpentine_rcpt_Srv"/>
</dbReference>
<keyword evidence="2 5" id="KW-0812">Transmembrane</keyword>
<comment type="subcellular location">
    <subcellularLocation>
        <location evidence="1">Membrane</location>
    </subcellularLocation>
</comment>
<keyword evidence="4 5" id="KW-0472">Membrane</keyword>
<dbReference type="SUPFAM" id="SSF81321">
    <property type="entry name" value="Family A G protein-coupled receptor-like"/>
    <property type="match status" value="1"/>
</dbReference>
<dbReference type="AlphaFoldDB" id="G0PCG2"/>
<dbReference type="STRING" id="135651.G0PCG2"/>
<evidence type="ECO:0000256" key="1">
    <source>
        <dbReference type="ARBA" id="ARBA00004370"/>
    </source>
</evidence>
<dbReference type="HOGENOM" id="CLU_065657_0_0_1"/>
<feature type="transmembrane region" description="Helical" evidence="5">
    <location>
        <begin position="270"/>
        <end position="290"/>
    </location>
</feature>
<feature type="domain" description="G-protein coupled receptors family 1 profile" evidence="6">
    <location>
        <begin position="28"/>
        <end position="287"/>
    </location>
</feature>
<dbReference type="PROSITE" id="PS50262">
    <property type="entry name" value="G_PROTEIN_RECEP_F1_2"/>
    <property type="match status" value="1"/>
</dbReference>